<dbReference type="AlphaFoldDB" id="A0A6J7IN40"/>
<gene>
    <name evidence="8" type="ORF">UFOPK3733_00767</name>
</gene>
<dbReference type="PANTHER" id="PTHR35007">
    <property type="entry name" value="INTEGRAL MEMBRANE PROTEIN-RELATED"/>
    <property type="match status" value="1"/>
</dbReference>
<evidence type="ECO:0000256" key="4">
    <source>
        <dbReference type="ARBA" id="ARBA00022989"/>
    </source>
</evidence>
<keyword evidence="4 6" id="KW-1133">Transmembrane helix</keyword>
<protein>
    <submittedName>
        <fullName evidence="8">Unannotated protein</fullName>
    </submittedName>
</protein>
<dbReference type="GO" id="GO:0005886">
    <property type="term" value="C:plasma membrane"/>
    <property type="evidence" value="ECO:0007669"/>
    <property type="project" value="UniProtKB-SubCell"/>
</dbReference>
<evidence type="ECO:0000256" key="2">
    <source>
        <dbReference type="ARBA" id="ARBA00022475"/>
    </source>
</evidence>
<evidence type="ECO:0000256" key="6">
    <source>
        <dbReference type="SAM" id="Phobius"/>
    </source>
</evidence>
<reference evidence="8" key="1">
    <citation type="submission" date="2020-05" db="EMBL/GenBank/DDBJ databases">
        <authorList>
            <person name="Chiriac C."/>
            <person name="Salcher M."/>
            <person name="Ghai R."/>
            <person name="Kavagutti S V."/>
        </authorList>
    </citation>
    <scope>NUCLEOTIDE SEQUENCE</scope>
</reference>
<organism evidence="8">
    <name type="scientific">freshwater metagenome</name>
    <dbReference type="NCBI Taxonomy" id="449393"/>
    <lineage>
        <taxon>unclassified sequences</taxon>
        <taxon>metagenomes</taxon>
        <taxon>ecological metagenomes</taxon>
    </lineage>
</organism>
<comment type="subcellular location">
    <subcellularLocation>
        <location evidence="1">Cell membrane</location>
        <topology evidence="1">Multi-pass membrane protein</topology>
    </subcellularLocation>
</comment>
<name>A0A6J7IN40_9ZZZZ</name>
<evidence type="ECO:0000313" key="8">
    <source>
        <dbReference type="EMBL" id="CAB4932668.1"/>
    </source>
</evidence>
<evidence type="ECO:0000259" key="7">
    <source>
        <dbReference type="Pfam" id="PF00482"/>
    </source>
</evidence>
<dbReference type="EMBL" id="CAFBNC010000028">
    <property type="protein sequence ID" value="CAB4932668.1"/>
    <property type="molecule type" value="Genomic_DNA"/>
</dbReference>
<keyword evidence="5 6" id="KW-0472">Membrane</keyword>
<accession>A0A6J7IN40</accession>
<evidence type="ECO:0000256" key="3">
    <source>
        <dbReference type="ARBA" id="ARBA00022692"/>
    </source>
</evidence>
<evidence type="ECO:0000256" key="1">
    <source>
        <dbReference type="ARBA" id="ARBA00004651"/>
    </source>
</evidence>
<dbReference type="PANTHER" id="PTHR35007:SF3">
    <property type="entry name" value="POSSIBLE CONSERVED ALANINE RICH MEMBRANE PROTEIN"/>
    <property type="match status" value="1"/>
</dbReference>
<evidence type="ECO:0000256" key="5">
    <source>
        <dbReference type="ARBA" id="ARBA00023136"/>
    </source>
</evidence>
<feature type="transmembrane region" description="Helical" evidence="6">
    <location>
        <begin position="150"/>
        <end position="178"/>
    </location>
</feature>
<sequence length="180" mass="19481">MTLLFVAILTVFAVLAARLRIRHRGRAEERARRAAIERSLPDVVDLLRLGVHAGLTPHQLLPTVLGVLPAVVAPAFEEVLRRVELGVRLGDALDALEVLGDSAHPLVAAIRSTAFDGTALLPALDRVAFDTRLLRRRRAELEARRLPVQLLFPLVLCVLPAFVLLAVVPLIAASIGAISL</sequence>
<keyword evidence="2" id="KW-1003">Cell membrane</keyword>
<feature type="domain" description="Type II secretion system protein GspF" evidence="7">
    <location>
        <begin position="45"/>
        <end position="165"/>
    </location>
</feature>
<dbReference type="Pfam" id="PF00482">
    <property type="entry name" value="T2SSF"/>
    <property type="match status" value="1"/>
</dbReference>
<dbReference type="InterPro" id="IPR018076">
    <property type="entry name" value="T2SS_GspF_dom"/>
</dbReference>
<keyword evidence="3 6" id="KW-0812">Transmembrane</keyword>
<proteinExistence type="predicted"/>